<evidence type="ECO:0000256" key="1">
    <source>
        <dbReference type="SAM" id="MobiDB-lite"/>
    </source>
</evidence>
<dbReference type="InterPro" id="IPR000801">
    <property type="entry name" value="Esterase-like"/>
</dbReference>
<dbReference type="EMBL" id="JAUSQL010000001">
    <property type="protein sequence ID" value="MDP9832096.1"/>
    <property type="molecule type" value="Genomic_DNA"/>
</dbReference>
<name>A0ABT9PHX5_9ACTO</name>
<reference evidence="3 4" key="1">
    <citation type="submission" date="2023-07" db="EMBL/GenBank/DDBJ databases">
        <title>Sequencing the genomes of 1000 actinobacteria strains.</title>
        <authorList>
            <person name="Klenk H.-P."/>
        </authorList>
    </citation>
    <scope>NUCLEOTIDE SEQUENCE [LARGE SCALE GENOMIC DNA]</scope>
    <source>
        <strain evidence="3 4">DSM 19515</strain>
    </source>
</reference>
<gene>
    <name evidence="3" type="ORF">J2S45_000775</name>
</gene>
<protein>
    <submittedName>
        <fullName evidence="3">Enterochelin esterase-like enzyme</fullName>
    </submittedName>
</protein>
<feature type="transmembrane region" description="Helical" evidence="2">
    <location>
        <begin position="41"/>
        <end position="61"/>
    </location>
</feature>
<dbReference type="Pfam" id="PF00756">
    <property type="entry name" value="Esterase"/>
    <property type="match status" value="1"/>
</dbReference>
<evidence type="ECO:0000256" key="2">
    <source>
        <dbReference type="SAM" id="Phobius"/>
    </source>
</evidence>
<feature type="region of interest" description="Disordered" evidence="1">
    <location>
        <begin position="79"/>
        <end position="104"/>
    </location>
</feature>
<keyword evidence="2" id="KW-0812">Transmembrane</keyword>
<sequence>MNLLNGWVVLGIAAFAIVAAAAGFAFVSIPGKGFWRGAARLLVIAVAQVCVLVMFATFVNYQFGFFRNLTEVASFASGSPAEGKVEPVKTDPTTTPSEPTPDPRYVLSWEESSDPGMVSATLDGPESGITAEMRAWVPRGYPQPGVEYNVMLLLPGTPGNASAIAPAIGAPEELQKAIDDGRLAPTILITSDMNFGGRVATCADVVGGDKAETWFVRDVPAAIRANFQVTDDATGWSVVGPSMGAYCAARIGILHPDVYGSAVWLHGIDLPLEDSFPKTPGVLESQRLSALIADVPRQGNLMFVSSTEDPGTIGDAQAVVDAAPDPSKIYHDMRTSGSHGWVVWVREFPDVVDWLSTVQNASK</sequence>
<dbReference type="SUPFAM" id="SSF53474">
    <property type="entry name" value="alpha/beta-Hydrolases"/>
    <property type="match status" value="1"/>
</dbReference>
<organism evidence="3 4">
    <name type="scientific">Trueperella abortisuis</name>
    <dbReference type="NCBI Taxonomy" id="445930"/>
    <lineage>
        <taxon>Bacteria</taxon>
        <taxon>Bacillati</taxon>
        <taxon>Actinomycetota</taxon>
        <taxon>Actinomycetes</taxon>
        <taxon>Actinomycetales</taxon>
        <taxon>Actinomycetaceae</taxon>
        <taxon>Trueperella</taxon>
    </lineage>
</organism>
<dbReference type="InterPro" id="IPR029058">
    <property type="entry name" value="AB_hydrolase_fold"/>
</dbReference>
<dbReference type="PANTHER" id="PTHR48098:SF1">
    <property type="entry name" value="DIACYLGLYCEROL ACYLTRANSFERASE_MYCOLYLTRANSFERASE AG85A"/>
    <property type="match status" value="1"/>
</dbReference>
<dbReference type="InterPro" id="IPR050583">
    <property type="entry name" value="Mycobacterial_A85_antigen"/>
</dbReference>
<proteinExistence type="predicted"/>
<keyword evidence="2" id="KW-1133">Transmembrane helix</keyword>
<dbReference type="Gene3D" id="3.40.50.1820">
    <property type="entry name" value="alpha/beta hydrolase"/>
    <property type="match status" value="1"/>
</dbReference>
<dbReference type="PANTHER" id="PTHR48098">
    <property type="entry name" value="ENTEROCHELIN ESTERASE-RELATED"/>
    <property type="match status" value="1"/>
</dbReference>
<accession>A0ABT9PHX5</accession>
<feature type="transmembrane region" description="Helical" evidence="2">
    <location>
        <begin position="6"/>
        <end position="29"/>
    </location>
</feature>
<evidence type="ECO:0000313" key="3">
    <source>
        <dbReference type="EMBL" id="MDP9832096.1"/>
    </source>
</evidence>
<comment type="caution">
    <text evidence="3">The sequence shown here is derived from an EMBL/GenBank/DDBJ whole genome shotgun (WGS) entry which is preliminary data.</text>
</comment>
<keyword evidence="4" id="KW-1185">Reference proteome</keyword>
<dbReference type="RefSeq" id="WP_296929330.1">
    <property type="nucleotide sequence ID" value="NZ_JAUSQL010000001.1"/>
</dbReference>
<evidence type="ECO:0000313" key="4">
    <source>
        <dbReference type="Proteomes" id="UP001230145"/>
    </source>
</evidence>
<dbReference type="Proteomes" id="UP001230145">
    <property type="component" value="Unassembled WGS sequence"/>
</dbReference>
<keyword evidence="2" id="KW-0472">Membrane</keyword>